<name>F0WY51_9STRA</name>
<reference evidence="1" key="2">
    <citation type="submission" date="2011-02" db="EMBL/GenBank/DDBJ databases">
        <authorList>
            <person name="MacLean D."/>
        </authorList>
    </citation>
    <scope>NUCLEOTIDE SEQUENCE</scope>
</reference>
<sequence length="765" mass="85324">MNRVIRSARVFTEETGDESGNARRSSNRKRAESSLMDVFGCQDISILMTKELLSELMCEDGKAAWKERLAAMELVHSGGTAQVLGILATSIGPQVAKLFKILRSILLSGCSDTGTILLIASLDTLQRWVGYQSITSIMNAKSFITGFRAAIESGWFRKLNTCLIALNKCENCTLIRRNKSVLSVRCRDIKTAKMRTLQPVIVKLMKSIFEAQNVTVNQEEDVPMRAASVCSNNEENIPSENDSSMTSGIRSVRVVRQHGGRSGALRAGRALRRSLDVRYSTLIYSMDNSARSQGGRDLINEGVSLSRCSEAQKAARLAKAQFSQWISDSTSQLEMNARKAGIESDCRPFCSRSWWISSLLSHRRKCDFSHKAAVSEEKNRPCQSLVRKQRLPLEWTQRLRNRQLYISMIVMDLPDCKVASQSHCLPIPDTENAHVNTDDTKLDDDMRVDGIDAMKALHAIAGYFSDAYELVFRTAFVNEMVPKLCECIRVSFQERKPDQTALHFLEAFPPLDIQLRVLSLSVTKLRAVLYRVVADHLQRYSIERLLLLDTQENKSYYVIIRALYIIILDGLVRLNAGEVFPFIINLLQRIIRNDVCDFSVNGYNSYNHLIKKDSLDQLVGRITIHVSKQQAAALVPLEGVHIFGVLMQMHCFFATVPQRDIFAGHGADAIIQEALKTITSGISRLNPASLVESTKHLPSYSLVLALPSRHGQLAAKEIPAGTRGDTNVMGSLRSNAPQLVAIDDGNAVHSLEIEPAAIVNPQENE</sequence>
<protein>
    <submittedName>
        <fullName evidence="1">Cytoskeletonassociated protein putative</fullName>
    </submittedName>
</protein>
<evidence type="ECO:0000313" key="1">
    <source>
        <dbReference type="EMBL" id="CCA26401.1"/>
    </source>
</evidence>
<reference evidence="1" key="1">
    <citation type="journal article" date="2011" name="PLoS Biol.">
        <title>Gene gain and loss during evolution of obligate parasitism in the white rust pathogen of Arabidopsis thaliana.</title>
        <authorList>
            <person name="Kemen E."/>
            <person name="Gardiner A."/>
            <person name="Schultz-Larsen T."/>
            <person name="Kemen A.C."/>
            <person name="Balmuth A.L."/>
            <person name="Robert-Seilaniantz A."/>
            <person name="Bailey K."/>
            <person name="Holub E."/>
            <person name="Studholme D.J."/>
            <person name="Maclean D."/>
            <person name="Jones J.D."/>
        </authorList>
    </citation>
    <scope>NUCLEOTIDE SEQUENCE</scope>
</reference>
<dbReference type="HOGENOM" id="CLU_365018_0_0_1"/>
<proteinExistence type="predicted"/>
<dbReference type="EMBL" id="FR824415">
    <property type="protein sequence ID" value="CCA26401.1"/>
    <property type="molecule type" value="Genomic_DNA"/>
</dbReference>
<accession>F0WY51</accession>
<dbReference type="AlphaFoldDB" id="F0WY51"/>
<organism evidence="1">
    <name type="scientific">Albugo laibachii Nc14</name>
    <dbReference type="NCBI Taxonomy" id="890382"/>
    <lineage>
        <taxon>Eukaryota</taxon>
        <taxon>Sar</taxon>
        <taxon>Stramenopiles</taxon>
        <taxon>Oomycota</taxon>
        <taxon>Peronosporomycetes</taxon>
        <taxon>Albuginales</taxon>
        <taxon>Albuginaceae</taxon>
        <taxon>Albugo</taxon>
    </lineage>
</organism>
<gene>
    <name evidence="1" type="primary">AlNc14C370G11096</name>
    <name evidence="1" type="ORF">ALNC14_125450</name>
</gene>